<feature type="binding site" evidence="5">
    <location>
        <begin position="118"/>
        <end position="122"/>
    </location>
    <ligand>
        <name>substrate</name>
    </ligand>
</feature>
<dbReference type="Pfam" id="PF01702">
    <property type="entry name" value="TGT"/>
    <property type="match status" value="1"/>
</dbReference>
<evidence type="ECO:0000259" key="6">
    <source>
        <dbReference type="Pfam" id="PF01702"/>
    </source>
</evidence>
<dbReference type="GO" id="GO:0005829">
    <property type="term" value="C:cytosol"/>
    <property type="evidence" value="ECO:0007669"/>
    <property type="project" value="TreeGrafter"/>
</dbReference>
<dbReference type="GO" id="GO:0046872">
    <property type="term" value="F:metal ion binding"/>
    <property type="evidence" value="ECO:0007669"/>
    <property type="project" value="UniProtKB-KW"/>
</dbReference>
<keyword evidence="2 5" id="KW-0808">Transferase</keyword>
<dbReference type="InterPro" id="IPR002616">
    <property type="entry name" value="tRNA_ribo_trans-like"/>
</dbReference>
<evidence type="ECO:0000313" key="8">
    <source>
        <dbReference type="Proteomes" id="UP000250918"/>
    </source>
</evidence>
<dbReference type="FunFam" id="3.20.20.105:FF:000001">
    <property type="entry name" value="Queuine tRNA-ribosyltransferase"/>
    <property type="match status" value="1"/>
</dbReference>
<feature type="binding site" evidence="5">
    <location>
        <position position="340"/>
    </location>
    <ligand>
        <name>Zn(2+)</name>
        <dbReference type="ChEBI" id="CHEBI:29105"/>
    </ligand>
</feature>
<feature type="binding site" evidence="5">
    <location>
        <position position="337"/>
    </location>
    <ligand>
        <name>Zn(2+)</name>
        <dbReference type="ChEBI" id="CHEBI:29105"/>
    </ligand>
</feature>
<dbReference type="PANTHER" id="PTHR46499">
    <property type="entry name" value="QUEUINE TRNA-RIBOSYLTRANSFERASE"/>
    <property type="match status" value="1"/>
</dbReference>
<keyword evidence="5" id="KW-0862">Zinc</keyword>
<evidence type="ECO:0000256" key="4">
    <source>
        <dbReference type="ARBA" id="ARBA00050112"/>
    </source>
</evidence>
<comment type="catalytic activity">
    <reaction evidence="4 5">
        <text>7-aminomethyl-7-carbaguanine + guanosine(34) in tRNA = 7-aminomethyl-7-carbaguanosine(34) in tRNA + guanine</text>
        <dbReference type="Rhea" id="RHEA:24104"/>
        <dbReference type="Rhea" id="RHEA-COMP:10341"/>
        <dbReference type="Rhea" id="RHEA-COMP:10342"/>
        <dbReference type="ChEBI" id="CHEBI:16235"/>
        <dbReference type="ChEBI" id="CHEBI:58703"/>
        <dbReference type="ChEBI" id="CHEBI:74269"/>
        <dbReference type="ChEBI" id="CHEBI:82833"/>
        <dbReference type="EC" id="2.4.2.29"/>
    </reaction>
</comment>
<feature type="domain" description="tRNA-guanine(15) transglycosylase-like" evidence="6">
    <location>
        <begin position="40"/>
        <end position="399"/>
    </location>
</feature>
<evidence type="ECO:0000256" key="3">
    <source>
        <dbReference type="ARBA" id="ARBA00022694"/>
    </source>
</evidence>
<dbReference type="Proteomes" id="UP000250918">
    <property type="component" value="Unassembled WGS sequence"/>
</dbReference>
<feature type="binding site" evidence="5">
    <location>
        <position position="172"/>
    </location>
    <ligand>
        <name>substrate</name>
    </ligand>
</feature>
<dbReference type="Gene3D" id="3.20.20.105">
    <property type="entry name" value="Queuine tRNA-ribosyltransferase-like"/>
    <property type="match status" value="1"/>
</dbReference>
<dbReference type="NCBIfam" id="TIGR00449">
    <property type="entry name" value="tgt_general"/>
    <property type="match status" value="1"/>
</dbReference>
<feature type="binding site" evidence="5">
    <location>
        <position position="335"/>
    </location>
    <ligand>
        <name>Zn(2+)</name>
        <dbReference type="ChEBI" id="CHEBI:29105"/>
    </ligand>
</feature>
<gene>
    <name evidence="5" type="primary">tgt</name>
    <name evidence="7" type="ORF">C3F09_01605</name>
</gene>
<feature type="active site" description="Nucleophile" evidence="5">
    <location>
        <position position="297"/>
    </location>
</feature>
<accession>A0A855X3W9</accession>
<name>A0A855X3W9_9BACT</name>
<reference evidence="7 8" key="1">
    <citation type="journal article" date="2018" name="ISME J.">
        <title>A methanotrophic archaeon couples anaerobic oxidation of methane to Fe(III) reduction.</title>
        <authorList>
            <person name="Cai C."/>
            <person name="Leu A.O."/>
            <person name="Xie G.J."/>
            <person name="Guo J."/>
            <person name="Feng Y."/>
            <person name="Zhao J.X."/>
            <person name="Tyson G.W."/>
            <person name="Yuan Z."/>
            <person name="Hu S."/>
        </authorList>
    </citation>
    <scope>NUCLEOTIDE SEQUENCE [LARGE SCALE GENOMIC DNA]</scope>
    <source>
        <strain evidence="7">FeB_12</strain>
    </source>
</reference>
<comment type="function">
    <text evidence="5">Catalyzes the base-exchange of a guanine (G) residue with the queuine precursor 7-aminomethyl-7-deazaguanine (PreQ1) at position 34 (anticodon wobble position) in tRNAs with GU(N) anticodons (tRNA-Asp, -Asn, -His and -Tyr). Catalysis occurs through a double-displacement mechanism. The nucleophile active site attacks the C1' of nucleotide 34 to detach the guanine base from the RNA, forming a covalent enzyme-RNA intermediate. The proton acceptor active site deprotonates the incoming PreQ1, allowing a nucleophilic attack on the C1' of the ribose to form the product. After dissociation, two additional enzymatic reactions on the tRNA convert PreQ1 to queuine (Q), resulting in the hypermodified nucleoside queuosine (7-(((4,5-cis-dihydroxy-2-cyclopenten-1-yl)amino)methyl)-7-deazaguanosine).</text>
</comment>
<evidence type="ECO:0000256" key="5">
    <source>
        <dbReference type="HAMAP-Rule" id="MF_00168"/>
    </source>
</evidence>
<feature type="binding site" evidence="5">
    <location>
        <position position="366"/>
    </location>
    <ligand>
        <name>Zn(2+)</name>
        <dbReference type="ChEBI" id="CHEBI:29105"/>
    </ligand>
</feature>
<dbReference type="InterPro" id="IPR036511">
    <property type="entry name" value="TGT-like_sf"/>
</dbReference>
<feature type="binding site" evidence="5">
    <location>
        <position position="247"/>
    </location>
    <ligand>
        <name>substrate</name>
    </ligand>
</feature>
<feature type="binding site" evidence="5">
    <location>
        <position position="220"/>
    </location>
    <ligand>
        <name>substrate</name>
    </ligand>
</feature>
<dbReference type="EMBL" id="PQAP01000007">
    <property type="protein sequence ID" value="PWB75834.1"/>
    <property type="molecule type" value="Genomic_DNA"/>
</dbReference>
<feature type="region of interest" description="RNA binding; important for wobble base 34 recognition" evidence="5">
    <location>
        <begin position="302"/>
        <end position="306"/>
    </location>
</feature>
<comment type="pathway">
    <text evidence="5">tRNA modification; tRNA-queuosine biosynthesis.</text>
</comment>
<comment type="cofactor">
    <cofactor evidence="5">
        <name>Zn(2+)</name>
        <dbReference type="ChEBI" id="CHEBI:29105"/>
    </cofactor>
    <text evidence="5">Binds 1 zinc ion per subunit.</text>
</comment>
<protein>
    <recommendedName>
        <fullName evidence="5">Queuine tRNA-ribosyltransferase</fullName>
        <ecNumber evidence="5">2.4.2.29</ecNumber>
    </recommendedName>
    <alternativeName>
        <fullName evidence="5">Guanine insertion enzyme</fullName>
    </alternativeName>
    <alternativeName>
        <fullName evidence="5">tRNA-guanine transglycosylase</fullName>
    </alternativeName>
</protein>
<evidence type="ECO:0000256" key="1">
    <source>
        <dbReference type="ARBA" id="ARBA00022676"/>
    </source>
</evidence>
<feature type="active site" description="Proton acceptor" evidence="5">
    <location>
        <position position="118"/>
    </location>
</feature>
<dbReference type="UniPathway" id="UPA00392"/>
<dbReference type="InterPro" id="IPR050076">
    <property type="entry name" value="ArchSynthase1/Queuine_TRR"/>
</dbReference>
<dbReference type="GO" id="GO:0008616">
    <property type="term" value="P:tRNA queuosine(34) biosynthetic process"/>
    <property type="evidence" value="ECO:0007669"/>
    <property type="project" value="UniProtKB-UniRule"/>
</dbReference>
<proteinExistence type="inferred from homology"/>
<dbReference type="AlphaFoldDB" id="A0A855X3W9"/>
<dbReference type="EC" id="2.4.2.29" evidence="5"/>
<dbReference type="NCBIfam" id="TIGR00430">
    <property type="entry name" value="Q_tRNA_tgt"/>
    <property type="match status" value="1"/>
</dbReference>
<comment type="caution">
    <text evidence="7">The sequence shown here is derived from an EMBL/GenBank/DDBJ whole genome shotgun (WGS) entry which is preliminary data.</text>
</comment>
<dbReference type="GO" id="GO:0008479">
    <property type="term" value="F:tRNA-guanosine(34) queuine transglycosylase activity"/>
    <property type="evidence" value="ECO:0007669"/>
    <property type="project" value="UniProtKB-UniRule"/>
</dbReference>
<keyword evidence="5" id="KW-0671">Queuosine biosynthesis</keyword>
<keyword evidence="5" id="KW-0479">Metal-binding</keyword>
<comment type="similarity">
    <text evidence="5">Belongs to the queuine tRNA-ribosyltransferase family.</text>
</comment>
<sequence>MNLRCRRNPPASWPFPIFNWHWISRLADTPFFHLKSRDQSARRGQLHTAHGVVQTPTFMPVGTSGAVKALTSDDLDSIGAEIILGNTYHLYLRPGTAIIKSQGGLAAFNGWNQPTLTDSGGFQVFSLQDISKISDDGVEFQSHHDGSRHFFTPEKVMQIQHDIGADIIMAFDQCVSYPAEHSEAELGVRRTFDWAKRCVAAHAALCAEDRWTIRLFGIIQGSVYPDLRTLSARQIVDLDLPGNAVGGLSVGEPKEQMEEMLAHTIQYLPQDKPRYLMGVGYPEDILMAVSYGVDMFDCVLPTRNARTGAVFTSEGQLVYRNAEYANDGRPLDPNCDCHVCKRYSRAYLRHLFNQSEITGMVLASYHSCYFYQNLMRGIRRAIEENRFEAFRREFLARYQRQSGDK</sequence>
<dbReference type="SUPFAM" id="SSF51713">
    <property type="entry name" value="tRNA-guanine transglycosylase"/>
    <property type="match status" value="1"/>
</dbReference>
<dbReference type="PANTHER" id="PTHR46499:SF1">
    <property type="entry name" value="QUEUINE TRNA-RIBOSYLTRANSFERASE"/>
    <property type="match status" value="1"/>
</dbReference>
<evidence type="ECO:0000256" key="2">
    <source>
        <dbReference type="ARBA" id="ARBA00022679"/>
    </source>
</evidence>
<comment type="subunit">
    <text evidence="5">Homodimer. Within each dimer, one monomer is responsible for RNA recognition and catalysis, while the other monomer binds to the replacement base PreQ1.</text>
</comment>
<keyword evidence="1 5" id="KW-0328">Glycosyltransferase</keyword>
<organism evidence="7 8">
    <name type="scientific">candidate division GN15 bacterium</name>
    <dbReference type="NCBI Taxonomy" id="2072418"/>
    <lineage>
        <taxon>Bacteria</taxon>
        <taxon>candidate division GN15</taxon>
    </lineage>
</organism>
<feature type="region of interest" description="RNA binding" evidence="5">
    <location>
        <begin position="278"/>
        <end position="284"/>
    </location>
</feature>
<dbReference type="InterPro" id="IPR004803">
    <property type="entry name" value="TGT"/>
</dbReference>
<dbReference type="HAMAP" id="MF_00168">
    <property type="entry name" value="Q_tRNA_Tgt"/>
    <property type="match status" value="1"/>
</dbReference>
<keyword evidence="3 5" id="KW-0819">tRNA processing</keyword>
<evidence type="ECO:0000313" key="7">
    <source>
        <dbReference type="EMBL" id="PWB75834.1"/>
    </source>
</evidence>